<evidence type="ECO:0000256" key="4">
    <source>
        <dbReference type="RuleBase" id="RU003693"/>
    </source>
</evidence>
<dbReference type="GO" id="GO:0008483">
    <property type="term" value="F:transaminase activity"/>
    <property type="evidence" value="ECO:0007669"/>
    <property type="project" value="UniProtKB-KW"/>
</dbReference>
<dbReference type="SUPFAM" id="SSF53383">
    <property type="entry name" value="PLP-dependent transferases"/>
    <property type="match status" value="1"/>
</dbReference>
<accession>A0A7V1LMC6</accession>
<dbReference type="EMBL" id="DRLD01000224">
    <property type="protein sequence ID" value="HED10659.1"/>
    <property type="molecule type" value="Genomic_DNA"/>
</dbReference>
<dbReference type="InterPro" id="IPR050087">
    <property type="entry name" value="AON_synthase_class-II"/>
</dbReference>
<feature type="domain" description="Aminotransferase class I/classII large" evidence="5">
    <location>
        <begin position="41"/>
        <end position="384"/>
    </location>
</feature>
<dbReference type="InterPro" id="IPR004839">
    <property type="entry name" value="Aminotransferase_I/II_large"/>
</dbReference>
<dbReference type="PANTHER" id="PTHR13693:SF3">
    <property type="entry name" value="LD36009P"/>
    <property type="match status" value="1"/>
</dbReference>
<comment type="similarity">
    <text evidence="4">Belongs to the class-II pyridoxal-phosphate-dependent aminotransferase family.</text>
</comment>
<dbReference type="PROSITE" id="PS00599">
    <property type="entry name" value="AA_TRANSFER_CLASS_2"/>
    <property type="match status" value="1"/>
</dbReference>
<keyword evidence="3 4" id="KW-0663">Pyridoxal phosphate</keyword>
<dbReference type="Pfam" id="PF00155">
    <property type="entry name" value="Aminotran_1_2"/>
    <property type="match status" value="1"/>
</dbReference>
<evidence type="ECO:0000313" key="6">
    <source>
        <dbReference type="EMBL" id="HED10659.1"/>
    </source>
</evidence>
<comment type="caution">
    <text evidence="6">The sequence shown here is derived from an EMBL/GenBank/DDBJ whole genome shotgun (WGS) entry which is preliminary data.</text>
</comment>
<dbReference type="InterPro" id="IPR015421">
    <property type="entry name" value="PyrdxlP-dep_Trfase_major"/>
</dbReference>
<evidence type="ECO:0000256" key="3">
    <source>
        <dbReference type="ARBA" id="ARBA00022898"/>
    </source>
</evidence>
<dbReference type="GO" id="GO:0030170">
    <property type="term" value="F:pyridoxal phosphate binding"/>
    <property type="evidence" value="ECO:0007669"/>
    <property type="project" value="InterPro"/>
</dbReference>
<dbReference type="InterPro" id="IPR015422">
    <property type="entry name" value="PyrdxlP-dep_Trfase_small"/>
</dbReference>
<evidence type="ECO:0000256" key="1">
    <source>
        <dbReference type="ARBA" id="ARBA00001933"/>
    </source>
</evidence>
<gene>
    <name evidence="6" type="ORF">ENJ10_08215</name>
</gene>
<sequence>MDIFDKCHIDRLEKALKGGYYPYFIKLTGNDGPIVRMNGREIIMIGSNNYLGLTQDPRVIEAAIEATRKYGTSCSGSRFLNGTLDIHVELEEKLALFMDREAALIFSTGYQTNFGSISALAGPNDILIIDKSDHASIYAGTKGGFGPEVKRYRHNDMKDLDRVLSRCDPDKGKMIISDGVFSMEGDIVNLEQMVEVAAKHQARIYLDEAHGVGVLGRNGRGSSEFLGFEKEVDLVMSTFSKSFASLGGFIAGSKTVISYLKHMAGSLIFSASPTPAATAAALKSLEIIQEEPERRQLLLDNGNYMRYELNRIGLDTGDSDLTPIVPIYIREERKTFEFWWALFNAGIYTNPVVYPAVPPEHDMIRTSYMATHNIQHLDRCLEIIDKEAKKMNLPRSH</sequence>
<proteinExistence type="inferred from homology"/>
<keyword evidence="2" id="KW-0808">Transferase</keyword>
<dbReference type="Gene3D" id="3.40.640.10">
    <property type="entry name" value="Type I PLP-dependent aspartate aminotransferase-like (Major domain)"/>
    <property type="match status" value="1"/>
</dbReference>
<name>A0A7V1LMC6_CALAY</name>
<dbReference type="Proteomes" id="UP000886005">
    <property type="component" value="Unassembled WGS sequence"/>
</dbReference>
<dbReference type="InterPro" id="IPR001917">
    <property type="entry name" value="Aminotrans_II_pyridoxalP_BS"/>
</dbReference>
<dbReference type="InterPro" id="IPR015424">
    <property type="entry name" value="PyrdxlP-dep_Trfase"/>
</dbReference>
<evidence type="ECO:0000259" key="5">
    <source>
        <dbReference type="Pfam" id="PF00155"/>
    </source>
</evidence>
<dbReference type="Gene3D" id="3.90.1150.10">
    <property type="entry name" value="Aspartate Aminotransferase, domain 1"/>
    <property type="match status" value="1"/>
</dbReference>
<organism evidence="6">
    <name type="scientific">Caldithrix abyssi</name>
    <dbReference type="NCBI Taxonomy" id="187145"/>
    <lineage>
        <taxon>Bacteria</taxon>
        <taxon>Pseudomonadati</taxon>
        <taxon>Calditrichota</taxon>
        <taxon>Calditrichia</taxon>
        <taxon>Calditrichales</taxon>
        <taxon>Calditrichaceae</taxon>
        <taxon>Caldithrix</taxon>
    </lineage>
</organism>
<keyword evidence="6" id="KW-0032">Aminotransferase</keyword>
<comment type="cofactor">
    <cofactor evidence="1 4">
        <name>pyridoxal 5'-phosphate</name>
        <dbReference type="ChEBI" id="CHEBI:597326"/>
    </cofactor>
</comment>
<evidence type="ECO:0000256" key="2">
    <source>
        <dbReference type="ARBA" id="ARBA00022679"/>
    </source>
</evidence>
<reference evidence="6" key="1">
    <citation type="journal article" date="2020" name="mSystems">
        <title>Genome- and Community-Level Interaction Insights into Carbon Utilization and Element Cycling Functions of Hydrothermarchaeota in Hydrothermal Sediment.</title>
        <authorList>
            <person name="Zhou Z."/>
            <person name="Liu Y."/>
            <person name="Xu W."/>
            <person name="Pan J."/>
            <person name="Luo Z.H."/>
            <person name="Li M."/>
        </authorList>
    </citation>
    <scope>NUCLEOTIDE SEQUENCE [LARGE SCALE GENOMIC DNA]</scope>
    <source>
        <strain evidence="6">HyVt-456</strain>
    </source>
</reference>
<protein>
    <submittedName>
        <fullName evidence="6">Aminotransferase class I/II-fold pyridoxal phosphate-dependent enzyme</fullName>
    </submittedName>
</protein>
<dbReference type="AlphaFoldDB" id="A0A7V1LMC6"/>
<dbReference type="PANTHER" id="PTHR13693">
    <property type="entry name" value="CLASS II AMINOTRANSFERASE/8-AMINO-7-OXONONANOATE SYNTHASE"/>
    <property type="match status" value="1"/>
</dbReference>